<reference evidence="5" key="1">
    <citation type="journal article" date="2019" name="Int. J. Syst. Evol. Microbiol.">
        <title>The Global Catalogue of Microorganisms (GCM) 10K type strain sequencing project: providing services to taxonomists for standard genome sequencing and annotation.</title>
        <authorList>
            <consortium name="The Broad Institute Genomics Platform"/>
            <consortium name="The Broad Institute Genome Sequencing Center for Infectious Disease"/>
            <person name="Wu L."/>
            <person name="Ma J."/>
        </authorList>
    </citation>
    <scope>NUCLEOTIDE SEQUENCE [LARGE SCALE GENOMIC DNA]</scope>
    <source>
        <strain evidence="5">CGMCC 1.15643</strain>
    </source>
</reference>
<dbReference type="InterPro" id="IPR015815">
    <property type="entry name" value="HIBADH-related"/>
</dbReference>
<dbReference type="Gene3D" id="3.40.50.720">
    <property type="entry name" value="NAD(P)-binding Rossmann-like Domain"/>
    <property type="match status" value="1"/>
</dbReference>
<accession>A0ABW0F0X5</accession>
<dbReference type="EMBL" id="JBHSLI010000003">
    <property type="protein sequence ID" value="MFC5293112.1"/>
    <property type="molecule type" value="Genomic_DNA"/>
</dbReference>
<proteinExistence type="predicted"/>
<keyword evidence="5" id="KW-1185">Reference proteome</keyword>
<dbReference type="Pfam" id="PF03807">
    <property type="entry name" value="F420_oxidored"/>
    <property type="match status" value="1"/>
</dbReference>
<organism evidence="4 5">
    <name type="scientific">Bosea minatitlanensis</name>
    <dbReference type="NCBI Taxonomy" id="128782"/>
    <lineage>
        <taxon>Bacteria</taxon>
        <taxon>Pseudomonadati</taxon>
        <taxon>Pseudomonadota</taxon>
        <taxon>Alphaproteobacteria</taxon>
        <taxon>Hyphomicrobiales</taxon>
        <taxon>Boseaceae</taxon>
        <taxon>Bosea</taxon>
    </lineage>
</organism>
<evidence type="ECO:0000313" key="4">
    <source>
        <dbReference type="EMBL" id="MFC5293112.1"/>
    </source>
</evidence>
<feature type="domain" description="Phosphogluconate dehydrogenase NAD-binding putative C-terminal" evidence="3">
    <location>
        <begin position="202"/>
        <end position="268"/>
    </location>
</feature>
<dbReference type="InterPro" id="IPR051265">
    <property type="entry name" value="HIBADH-related_NP60_sf"/>
</dbReference>
<dbReference type="InterPro" id="IPR013328">
    <property type="entry name" value="6PGD_dom2"/>
</dbReference>
<evidence type="ECO:0000313" key="5">
    <source>
        <dbReference type="Proteomes" id="UP001595976"/>
    </source>
</evidence>
<dbReference type="Gene3D" id="1.10.1040.10">
    <property type="entry name" value="N-(1-d-carboxylethyl)-l-norvaline Dehydrogenase, domain 2"/>
    <property type="match status" value="1"/>
</dbReference>
<dbReference type="PIRSF" id="PIRSF000103">
    <property type="entry name" value="HIBADH"/>
    <property type="match status" value="1"/>
</dbReference>
<dbReference type="PANTHER" id="PTHR43580:SF2">
    <property type="entry name" value="CYTOKINE-LIKE NUCLEAR FACTOR N-PAC"/>
    <property type="match status" value="1"/>
</dbReference>
<evidence type="ECO:0000259" key="2">
    <source>
        <dbReference type="Pfam" id="PF03807"/>
    </source>
</evidence>
<evidence type="ECO:0000256" key="1">
    <source>
        <dbReference type="ARBA" id="ARBA00023002"/>
    </source>
</evidence>
<sequence length="277" mass="28084">MAGSTPATIAFIGFGEVGQTFARDLLANGVAGIRAYDLLFGTEPGRRLEQAAQRLGVGLGATAAEACAGASFVFSAVTADRAEAVAGEAASWLKPGQIFVDVNSAAPTTKQRAARAVEASGAAYLEAAVMAPVLKPGLKVAILAGGPKAQAAAATLNGFGMNLTPVSEAFGRASAMKLCRSIVIKGLEALMVDCATACAAWDVTEPVFASLHATFPSIDFHRLAADMRERVATHGVRRAAEMREAAEMLAAAGLEPGLAAAVADAQQRGARATAAGA</sequence>
<dbReference type="SUPFAM" id="SSF51735">
    <property type="entry name" value="NAD(P)-binding Rossmann-fold domains"/>
    <property type="match status" value="1"/>
</dbReference>
<dbReference type="SUPFAM" id="SSF48179">
    <property type="entry name" value="6-phosphogluconate dehydrogenase C-terminal domain-like"/>
    <property type="match status" value="1"/>
</dbReference>
<dbReference type="RefSeq" id="WP_158444311.1">
    <property type="nucleotide sequence ID" value="NZ_JAOAOS010000006.1"/>
</dbReference>
<keyword evidence="1" id="KW-0560">Oxidoreductase</keyword>
<dbReference type="Pfam" id="PF09130">
    <property type="entry name" value="DUF1932"/>
    <property type="match status" value="1"/>
</dbReference>
<comment type="caution">
    <text evidence="4">The sequence shown here is derived from an EMBL/GenBank/DDBJ whole genome shotgun (WGS) entry which is preliminary data.</text>
</comment>
<dbReference type="PANTHER" id="PTHR43580">
    <property type="entry name" value="OXIDOREDUCTASE GLYR1-RELATED"/>
    <property type="match status" value="1"/>
</dbReference>
<evidence type="ECO:0000259" key="3">
    <source>
        <dbReference type="Pfam" id="PF09130"/>
    </source>
</evidence>
<gene>
    <name evidence="4" type="ORF">ACFPK2_08920</name>
</gene>
<dbReference type="InterPro" id="IPR015814">
    <property type="entry name" value="Pgluconate_DH_NAD-bd_C"/>
</dbReference>
<dbReference type="InterPro" id="IPR008927">
    <property type="entry name" value="6-PGluconate_DH-like_C_sf"/>
</dbReference>
<feature type="domain" description="Pyrroline-5-carboxylate reductase catalytic N-terminal" evidence="2">
    <location>
        <begin position="8"/>
        <end position="103"/>
    </location>
</feature>
<dbReference type="InterPro" id="IPR028939">
    <property type="entry name" value="P5C_Rdtase_cat_N"/>
</dbReference>
<dbReference type="Proteomes" id="UP001595976">
    <property type="component" value="Unassembled WGS sequence"/>
</dbReference>
<dbReference type="InterPro" id="IPR036291">
    <property type="entry name" value="NAD(P)-bd_dom_sf"/>
</dbReference>
<name>A0ABW0F0X5_9HYPH</name>
<protein>
    <submittedName>
        <fullName evidence="4">DUF1932 domain-containing protein</fullName>
    </submittedName>
</protein>